<accession>A0A1I7W6B8</accession>
<evidence type="ECO:0000313" key="2">
    <source>
        <dbReference type="WBParaSite" id="Hba_00154"/>
    </source>
</evidence>
<proteinExistence type="predicted"/>
<sequence>MYELDVEWDETTHPDLVKITIKKENDIKSSWEIQYTLALVEAQEFPINTITLTAGKRRPKYARTKNNQSAYNSIEKLQNMTQPGNRIFLCCISRQFQHSMAIVKSRNNLGKDRRFLTDTERLQYLLEIL</sequence>
<dbReference type="AlphaFoldDB" id="A0A1I7W6B8"/>
<organism evidence="1 2">
    <name type="scientific">Heterorhabditis bacteriophora</name>
    <name type="common">Entomopathogenic nematode worm</name>
    <dbReference type="NCBI Taxonomy" id="37862"/>
    <lineage>
        <taxon>Eukaryota</taxon>
        <taxon>Metazoa</taxon>
        <taxon>Ecdysozoa</taxon>
        <taxon>Nematoda</taxon>
        <taxon>Chromadorea</taxon>
        <taxon>Rhabditida</taxon>
        <taxon>Rhabditina</taxon>
        <taxon>Rhabditomorpha</taxon>
        <taxon>Strongyloidea</taxon>
        <taxon>Heterorhabditidae</taxon>
        <taxon>Heterorhabditis</taxon>
    </lineage>
</organism>
<reference evidence="2" key="1">
    <citation type="submission" date="2016-11" db="UniProtKB">
        <authorList>
            <consortium name="WormBaseParasite"/>
        </authorList>
    </citation>
    <scope>IDENTIFICATION</scope>
</reference>
<keyword evidence="1" id="KW-1185">Reference proteome</keyword>
<dbReference type="WBParaSite" id="Hba_00154">
    <property type="protein sequence ID" value="Hba_00154"/>
    <property type="gene ID" value="Hba_00154"/>
</dbReference>
<dbReference type="Proteomes" id="UP000095283">
    <property type="component" value="Unplaced"/>
</dbReference>
<evidence type="ECO:0000313" key="1">
    <source>
        <dbReference type="Proteomes" id="UP000095283"/>
    </source>
</evidence>
<protein>
    <submittedName>
        <fullName evidence="2">Uncharacterized protein</fullName>
    </submittedName>
</protein>
<name>A0A1I7W6B8_HETBA</name>